<dbReference type="EMBL" id="CAKXAJ010025393">
    <property type="protein sequence ID" value="CAH2238802.1"/>
    <property type="molecule type" value="Genomic_DNA"/>
</dbReference>
<dbReference type="PANTHER" id="PTHR12984:SF15">
    <property type="entry name" value="PROTEIN-ASSOCIATING WITH THE CARBOXYL-TERMINAL DOMAIN OF EZRIN"/>
    <property type="match status" value="1"/>
</dbReference>
<feature type="domain" description="Protein kinase" evidence="2">
    <location>
        <begin position="1"/>
        <end position="257"/>
    </location>
</feature>
<dbReference type="InterPro" id="IPR000719">
    <property type="entry name" value="Prot_kinase_dom"/>
</dbReference>
<evidence type="ECO:0000259" key="2">
    <source>
        <dbReference type="PROSITE" id="PS50011"/>
    </source>
</evidence>
<comment type="similarity">
    <text evidence="1">Belongs to the protein kinase superfamily.</text>
</comment>
<dbReference type="InterPro" id="IPR011989">
    <property type="entry name" value="ARM-like"/>
</dbReference>
<keyword evidence="4" id="KW-1185">Reference proteome</keyword>
<accession>A0A8S4RNF3</accession>
<comment type="caution">
    <text evidence="3">The sequence shown here is derived from an EMBL/GenBank/DDBJ whole genome shotgun (WGS) entry which is preliminary data.</text>
</comment>
<proteinExistence type="inferred from homology"/>
<dbReference type="AlphaFoldDB" id="A0A8S4RNF3"/>
<evidence type="ECO:0000256" key="1">
    <source>
        <dbReference type="ARBA" id="ARBA00038349"/>
    </source>
</evidence>
<evidence type="ECO:0000313" key="3">
    <source>
        <dbReference type="EMBL" id="CAH2238802.1"/>
    </source>
</evidence>
<dbReference type="InterPro" id="IPR016024">
    <property type="entry name" value="ARM-type_fold"/>
</dbReference>
<sequence>MGNETSHLKSLEIEEKATEITDFWAHHQATISDSCQYFSLKSDGSVTVFKGETILGPLWTASTPLEKFSNNLLKYRHPCIVRYISAWRQRSTFHLATEYVQPLAHVLNSQTPLQICIGLNNILQALVFLHEQACMSHNNISMSSIYISGDGQWKLAGLQYLCPFNELNAAYLKHSRIHRYDKAVDPNEDSYEIISKVDQYAFAVLVEDVFNGHNDDEVPHLKEFKKYCRNYLQNTNPERRPNLSEVLKDNFFNHEFISIYKFLNVLPLKTDEEKSEFFSNILSNIKCYDEVTVAKQLGGLLLSRHTLLDQTARRDVLPFLLKPKNDRLNGECMGLFTLSVFKEHVKPRLLQLFGVRDSQIRTLLLSHFTKFVHVFTHEELSQHILPELLVGIKDTDDNLVATTLICLSELVPILGADTVVGGKRTKLFTDGRPKSRTTTSKSDCDVFIANKALTDFHCSERVYPVNTSTFEENISLNERPSPVGGESNDDVMLDTRIEINRPTKVSSEDEWDDWENSNQQLVTVSLEQSNNFIVEDKIGVANLEEFVDNNDDDTIHTIKTSNDMMPVIEKQRVVAINDNTTDFIHKLNFVPDEGGDESEDWGENWNE</sequence>
<dbReference type="InterPro" id="IPR011009">
    <property type="entry name" value="Kinase-like_dom_sf"/>
</dbReference>
<dbReference type="PANTHER" id="PTHR12984">
    <property type="entry name" value="SCY1-RELATED S/T PROTEIN KINASE-LIKE"/>
    <property type="match status" value="1"/>
</dbReference>
<protein>
    <submittedName>
        <fullName evidence="3">Jg7736 protein</fullName>
    </submittedName>
</protein>
<reference evidence="3" key="1">
    <citation type="submission" date="2022-03" db="EMBL/GenBank/DDBJ databases">
        <authorList>
            <person name="Lindestad O."/>
        </authorList>
    </citation>
    <scope>NUCLEOTIDE SEQUENCE</scope>
</reference>
<dbReference type="PROSITE" id="PS50011">
    <property type="entry name" value="PROTEIN_KINASE_DOM"/>
    <property type="match status" value="1"/>
</dbReference>
<dbReference type="OrthoDB" id="9942861at2759"/>
<organism evidence="3 4">
    <name type="scientific">Pararge aegeria aegeria</name>
    <dbReference type="NCBI Taxonomy" id="348720"/>
    <lineage>
        <taxon>Eukaryota</taxon>
        <taxon>Metazoa</taxon>
        <taxon>Ecdysozoa</taxon>
        <taxon>Arthropoda</taxon>
        <taxon>Hexapoda</taxon>
        <taxon>Insecta</taxon>
        <taxon>Pterygota</taxon>
        <taxon>Neoptera</taxon>
        <taxon>Endopterygota</taxon>
        <taxon>Lepidoptera</taxon>
        <taxon>Glossata</taxon>
        <taxon>Ditrysia</taxon>
        <taxon>Papilionoidea</taxon>
        <taxon>Nymphalidae</taxon>
        <taxon>Satyrinae</taxon>
        <taxon>Satyrini</taxon>
        <taxon>Parargina</taxon>
        <taxon>Pararge</taxon>
    </lineage>
</organism>
<name>A0A8S4RNF3_9NEOP</name>
<evidence type="ECO:0000313" key="4">
    <source>
        <dbReference type="Proteomes" id="UP000838756"/>
    </source>
</evidence>
<dbReference type="GO" id="GO:0005524">
    <property type="term" value="F:ATP binding"/>
    <property type="evidence" value="ECO:0007669"/>
    <property type="project" value="InterPro"/>
</dbReference>
<dbReference type="Gene3D" id="1.25.10.10">
    <property type="entry name" value="Leucine-rich Repeat Variant"/>
    <property type="match status" value="1"/>
</dbReference>
<dbReference type="SUPFAM" id="SSF56112">
    <property type="entry name" value="Protein kinase-like (PK-like)"/>
    <property type="match status" value="1"/>
</dbReference>
<dbReference type="Proteomes" id="UP000838756">
    <property type="component" value="Unassembled WGS sequence"/>
</dbReference>
<gene>
    <name evidence="3" type="primary">jg7736</name>
    <name evidence="3" type="ORF">PAEG_LOCUS15842</name>
</gene>
<dbReference type="GO" id="GO:0004672">
    <property type="term" value="F:protein kinase activity"/>
    <property type="evidence" value="ECO:0007669"/>
    <property type="project" value="InterPro"/>
</dbReference>
<dbReference type="Gene3D" id="1.10.510.10">
    <property type="entry name" value="Transferase(Phosphotransferase) domain 1"/>
    <property type="match status" value="1"/>
</dbReference>
<dbReference type="InterPro" id="IPR051177">
    <property type="entry name" value="CIK-Related_Protein"/>
</dbReference>
<dbReference type="SUPFAM" id="SSF48371">
    <property type="entry name" value="ARM repeat"/>
    <property type="match status" value="1"/>
</dbReference>